<feature type="compositionally biased region" description="Low complexity" evidence="1">
    <location>
        <begin position="73"/>
        <end position="94"/>
    </location>
</feature>
<dbReference type="Proteomes" id="UP000480570">
    <property type="component" value="Unassembled WGS sequence"/>
</dbReference>
<name>A0A7C9IUJ5_9LACO</name>
<dbReference type="AlphaFoldDB" id="A0A7C9IUJ5"/>
<accession>A0A7C9IUJ5</accession>
<evidence type="ECO:0000313" key="4">
    <source>
        <dbReference type="Proteomes" id="UP000480570"/>
    </source>
</evidence>
<evidence type="ECO:0000313" key="3">
    <source>
        <dbReference type="EMBL" id="MYV06136.1"/>
    </source>
</evidence>
<dbReference type="Pfam" id="PF13731">
    <property type="entry name" value="WxL"/>
    <property type="match status" value="1"/>
</dbReference>
<gene>
    <name evidence="3" type="ORF">GB992_09895</name>
</gene>
<reference evidence="3 4" key="1">
    <citation type="journal article" date="2019" name="Appl. Environ. Microbiol.">
        <title>Genetic determinants of hydroxycinnamic acid metabolism in heterofermentative lactobacilli.</title>
        <authorList>
            <person name="Gaur G."/>
            <person name="Oh J.H."/>
            <person name="Filannino P."/>
            <person name="Gobbetti M."/>
            <person name="van Pijkeren J.P."/>
            <person name="Ganzle M.G."/>
        </authorList>
    </citation>
    <scope>NUCLEOTIDE SEQUENCE [LARGE SCALE GENOMIC DNA]</scope>
    <source>
        <strain evidence="3 4">FUA3583</strain>
    </source>
</reference>
<evidence type="ECO:0000256" key="1">
    <source>
        <dbReference type="SAM" id="MobiDB-lite"/>
    </source>
</evidence>
<sequence>MLFHSLMVVSRTKNEREKECLSDKISNVNSVSRGFALGGEDDMTSNKQWLAIMLVSLMTGLVLLSNPGQAAPVSDSQTSDQQASRQQTQVSQSANESRLPAAVISQMPSDDSVASSSAINGSSMSTVNQDRSAVMDKNAATSRAVASAGLPISFNMKPVSRNPITFNGNDVTVPMLMDIPRTGTVNFYVMFWWGINQWVGRQTFTKTGVQQPVNFVIPANVIPRDNSIHNVSLFATHESGHQTGLINLILLSNVSGEQNGALKVVAPGNINFNQGQDKLTVDEAWGHQLPATIEGPQGIGQNGVGDNRLAVLDTYSKKQDWTLTAMTTQPLTGPDHEPLTNALFYARNGKHQPIEGTSALVATSNDYTSETVNDANNVVRGRQTNISGHWNRNNGLFLEVPYGIGGGETYSTTITWTLTAGVPNQ</sequence>
<dbReference type="InterPro" id="IPR027994">
    <property type="entry name" value="WxL_dom"/>
</dbReference>
<evidence type="ECO:0000259" key="2">
    <source>
        <dbReference type="Pfam" id="PF13731"/>
    </source>
</evidence>
<feature type="domain" description="WxL" evidence="2">
    <location>
        <begin position="256"/>
        <end position="420"/>
    </location>
</feature>
<proteinExistence type="predicted"/>
<comment type="caution">
    <text evidence="3">The sequence shown here is derived from an EMBL/GenBank/DDBJ whole genome shotgun (WGS) entry which is preliminary data.</text>
</comment>
<protein>
    <recommendedName>
        <fullName evidence="2">WxL domain-containing protein</fullName>
    </recommendedName>
</protein>
<dbReference type="EMBL" id="WEZT01000021">
    <property type="protein sequence ID" value="MYV06136.1"/>
    <property type="molecule type" value="Genomic_DNA"/>
</dbReference>
<feature type="region of interest" description="Disordered" evidence="1">
    <location>
        <begin position="68"/>
        <end position="99"/>
    </location>
</feature>
<organism evidence="3 4">
    <name type="scientific">Furfurilactobacillus rossiae</name>
    <dbReference type="NCBI Taxonomy" id="231049"/>
    <lineage>
        <taxon>Bacteria</taxon>
        <taxon>Bacillati</taxon>
        <taxon>Bacillota</taxon>
        <taxon>Bacilli</taxon>
        <taxon>Lactobacillales</taxon>
        <taxon>Lactobacillaceae</taxon>
        <taxon>Furfurilactobacillus</taxon>
    </lineage>
</organism>